<proteinExistence type="predicted"/>
<reference evidence="2 3" key="1">
    <citation type="submission" date="2018-09" db="EMBL/GenBank/DDBJ databases">
        <title>Genome sequencing of strain 2DFW10M-5.</title>
        <authorList>
            <person name="Heo J."/>
            <person name="Kim S.-J."/>
            <person name="Kwon S.-W."/>
        </authorList>
    </citation>
    <scope>NUCLEOTIDE SEQUENCE [LARGE SCALE GENOMIC DNA]</scope>
    <source>
        <strain evidence="2 3">2DFW10M-5</strain>
    </source>
</reference>
<evidence type="ECO:0000313" key="2">
    <source>
        <dbReference type="EMBL" id="AYG02295.1"/>
    </source>
</evidence>
<feature type="transmembrane region" description="Helical" evidence="1">
    <location>
        <begin position="94"/>
        <end position="114"/>
    </location>
</feature>
<keyword evidence="3" id="KW-1185">Reference proteome</keyword>
<feature type="transmembrane region" description="Helical" evidence="1">
    <location>
        <begin position="172"/>
        <end position="191"/>
    </location>
</feature>
<feature type="transmembrane region" description="Helical" evidence="1">
    <location>
        <begin position="51"/>
        <end position="73"/>
    </location>
</feature>
<protein>
    <recommendedName>
        <fullName evidence="4">Ferredoxin-NADPH reductase</fullName>
    </recommendedName>
</protein>
<evidence type="ECO:0000256" key="1">
    <source>
        <dbReference type="SAM" id="Phobius"/>
    </source>
</evidence>
<keyword evidence="1" id="KW-0812">Transmembrane</keyword>
<dbReference type="KEGG" id="gry:D7I44_01275"/>
<evidence type="ECO:0008006" key="4">
    <source>
        <dbReference type="Google" id="ProtNLM"/>
    </source>
</evidence>
<dbReference type="Proteomes" id="UP000275069">
    <property type="component" value="Chromosome"/>
</dbReference>
<dbReference type="EMBL" id="CP032624">
    <property type="protein sequence ID" value="AYG02295.1"/>
    <property type="molecule type" value="Genomic_DNA"/>
</dbReference>
<feature type="transmembrane region" description="Helical" evidence="1">
    <location>
        <begin position="126"/>
        <end position="151"/>
    </location>
</feature>
<organism evidence="2 3">
    <name type="scientific">Gryllotalpicola protaetiae</name>
    <dbReference type="NCBI Taxonomy" id="2419771"/>
    <lineage>
        <taxon>Bacteria</taxon>
        <taxon>Bacillati</taxon>
        <taxon>Actinomycetota</taxon>
        <taxon>Actinomycetes</taxon>
        <taxon>Micrococcales</taxon>
        <taxon>Microbacteriaceae</taxon>
        <taxon>Gryllotalpicola</taxon>
    </lineage>
</organism>
<dbReference type="AlphaFoldDB" id="A0A387BE97"/>
<gene>
    <name evidence="2" type="ORF">D7I44_01275</name>
</gene>
<name>A0A387BE97_9MICO</name>
<evidence type="ECO:0000313" key="3">
    <source>
        <dbReference type="Proteomes" id="UP000275069"/>
    </source>
</evidence>
<sequence length="232" mass="23176">MPALKLPTLSQPSFDLVFGYVYTGLAVNLCLAAANAPLAVGLLLVGNPLSAWPFFLLLSLTLAPSAAAAFAAFEAANAGGASPFAAFWRGWRRTAKPAFMVGAALGALVLLVGMDLATTAGTPAGALFAPVLLLAAALGVAVAVLVLTGLATTDVRLGALAKASVFIALRRAPLSLLSLAAVAGACVFVLAQPVLGALLGAAPLLFIVFSNARASLSLSEASAPAPASRPRD</sequence>
<feature type="transmembrane region" description="Helical" evidence="1">
    <location>
        <begin position="20"/>
        <end position="45"/>
    </location>
</feature>
<keyword evidence="1" id="KW-0472">Membrane</keyword>
<accession>A0A387BE97</accession>
<keyword evidence="1" id="KW-1133">Transmembrane helix</keyword>
<dbReference type="RefSeq" id="WP_120787829.1">
    <property type="nucleotide sequence ID" value="NZ_CP032624.1"/>
</dbReference>